<reference evidence="1 3" key="2">
    <citation type="journal article" date="2018" name="Plant J.">
        <title>The Physcomitrella patens chromosome-scale assembly reveals moss genome structure and evolution.</title>
        <authorList>
            <person name="Lang D."/>
            <person name="Ullrich K.K."/>
            <person name="Murat F."/>
            <person name="Fuchs J."/>
            <person name="Jenkins J."/>
            <person name="Haas F.B."/>
            <person name="Piednoel M."/>
            <person name="Gundlach H."/>
            <person name="Van Bel M."/>
            <person name="Meyberg R."/>
            <person name="Vives C."/>
            <person name="Morata J."/>
            <person name="Symeonidi A."/>
            <person name="Hiss M."/>
            <person name="Muchero W."/>
            <person name="Kamisugi Y."/>
            <person name="Saleh O."/>
            <person name="Blanc G."/>
            <person name="Decker E.L."/>
            <person name="van Gessel N."/>
            <person name="Grimwood J."/>
            <person name="Hayes R.D."/>
            <person name="Graham S.W."/>
            <person name="Gunter L.E."/>
            <person name="McDaniel S.F."/>
            <person name="Hoernstein S.N.W."/>
            <person name="Larsson A."/>
            <person name="Li F.W."/>
            <person name="Perroud P.F."/>
            <person name="Phillips J."/>
            <person name="Ranjan P."/>
            <person name="Rokshar D.S."/>
            <person name="Rothfels C.J."/>
            <person name="Schneider L."/>
            <person name="Shu S."/>
            <person name="Stevenson D.W."/>
            <person name="Thummler F."/>
            <person name="Tillich M."/>
            <person name="Villarreal Aguilar J.C."/>
            <person name="Widiez T."/>
            <person name="Wong G.K."/>
            <person name="Wymore A."/>
            <person name="Zhang Y."/>
            <person name="Zimmer A.D."/>
            <person name="Quatrano R.S."/>
            <person name="Mayer K.F.X."/>
            <person name="Goodstein D."/>
            <person name="Casacuberta J.M."/>
            <person name="Vandepoele K."/>
            <person name="Reski R."/>
            <person name="Cuming A.C."/>
            <person name="Tuskan G.A."/>
            <person name="Maumus F."/>
            <person name="Salse J."/>
            <person name="Schmutz J."/>
            <person name="Rensing S.A."/>
        </authorList>
    </citation>
    <scope>NUCLEOTIDE SEQUENCE [LARGE SCALE GENOMIC DNA]</scope>
    <source>
        <strain evidence="2 3">cv. Gransden 2004</strain>
    </source>
</reference>
<protein>
    <submittedName>
        <fullName evidence="1 2">Uncharacterized protein</fullName>
    </submittedName>
</protein>
<dbReference type="Gramene" id="Pp3c5_26140V3.1">
    <property type="protein sequence ID" value="Pp3c5_26140V3.1"/>
    <property type="gene ID" value="Pp3c5_26140"/>
</dbReference>
<evidence type="ECO:0000313" key="2">
    <source>
        <dbReference type="EnsemblPlants" id="Pp3c5_26140V3.1"/>
    </source>
</evidence>
<dbReference type="PaxDb" id="3218-PP1S154_50V6.1"/>
<accession>A0A2K1KL47</accession>
<evidence type="ECO:0000313" key="1">
    <source>
        <dbReference type="EMBL" id="PNR54501.1"/>
    </source>
</evidence>
<dbReference type="InterPro" id="IPR045023">
    <property type="entry name" value="FATA/B"/>
</dbReference>
<dbReference type="PANTHER" id="PTHR31727">
    <property type="entry name" value="OLEOYL-ACYL CARRIER PROTEIN THIOESTERASE 1, CHLOROPLASTIC"/>
    <property type="match status" value="1"/>
</dbReference>
<dbReference type="GO" id="GO:0006633">
    <property type="term" value="P:fatty acid biosynthetic process"/>
    <property type="evidence" value="ECO:0007669"/>
    <property type="project" value="InterPro"/>
</dbReference>
<dbReference type="EnsemblPlants" id="Pp3c5_26140V3.1">
    <property type="protein sequence ID" value="Pp3c5_26140V3.1"/>
    <property type="gene ID" value="Pp3c5_26140"/>
</dbReference>
<dbReference type="PANTHER" id="PTHR31727:SF18">
    <property type="entry name" value="ACYL-[ACYL-CARRIER-PROTEIN] HYDROLASE"/>
    <property type="match status" value="1"/>
</dbReference>
<reference evidence="2" key="3">
    <citation type="submission" date="2020-12" db="UniProtKB">
        <authorList>
            <consortium name="EnsemblPlants"/>
        </authorList>
    </citation>
    <scope>IDENTIFICATION</scope>
</reference>
<gene>
    <name evidence="1" type="ORF">PHYPA_008178</name>
</gene>
<dbReference type="GO" id="GO:0016297">
    <property type="term" value="F:fatty acyl-[ACP] hydrolase activity"/>
    <property type="evidence" value="ECO:0007669"/>
    <property type="project" value="InterPro"/>
</dbReference>
<evidence type="ECO:0000313" key="3">
    <source>
        <dbReference type="Proteomes" id="UP000006727"/>
    </source>
</evidence>
<dbReference type="Proteomes" id="UP000006727">
    <property type="component" value="Chromosome 5"/>
</dbReference>
<proteinExistence type="predicted"/>
<dbReference type="EMBL" id="ABEU02000005">
    <property type="protein sequence ID" value="PNR54501.1"/>
    <property type="molecule type" value="Genomic_DNA"/>
</dbReference>
<organism evidence="1">
    <name type="scientific">Physcomitrium patens</name>
    <name type="common">Spreading-leaved earth moss</name>
    <name type="synonym">Physcomitrella patens</name>
    <dbReference type="NCBI Taxonomy" id="3218"/>
    <lineage>
        <taxon>Eukaryota</taxon>
        <taxon>Viridiplantae</taxon>
        <taxon>Streptophyta</taxon>
        <taxon>Embryophyta</taxon>
        <taxon>Bryophyta</taxon>
        <taxon>Bryophytina</taxon>
        <taxon>Bryopsida</taxon>
        <taxon>Funariidae</taxon>
        <taxon>Funariales</taxon>
        <taxon>Funariaceae</taxon>
        <taxon>Physcomitrium</taxon>
    </lineage>
</organism>
<sequence length="101" mass="11281">MGDLVELDSWAAAKVENGMRQVFIVQDYNAGEVIVRATKSVGIIRHLSAKTLEMTSRVLGIVAPFRCLILVLDSPQTDENLFLSCSTWVMNQDTRRLSKVL</sequence>
<name>A0A2K1KL47_PHYPA</name>
<keyword evidence="3" id="KW-1185">Reference proteome</keyword>
<dbReference type="InParanoid" id="A0A2K1KL47"/>
<dbReference type="AlphaFoldDB" id="A0A2K1KL47"/>
<reference evidence="1 3" key="1">
    <citation type="journal article" date="2008" name="Science">
        <title>The Physcomitrella genome reveals evolutionary insights into the conquest of land by plants.</title>
        <authorList>
            <person name="Rensing S."/>
            <person name="Lang D."/>
            <person name="Zimmer A."/>
            <person name="Terry A."/>
            <person name="Salamov A."/>
            <person name="Shapiro H."/>
            <person name="Nishiyama T."/>
            <person name="Perroud P.-F."/>
            <person name="Lindquist E."/>
            <person name="Kamisugi Y."/>
            <person name="Tanahashi T."/>
            <person name="Sakakibara K."/>
            <person name="Fujita T."/>
            <person name="Oishi K."/>
            <person name="Shin-I T."/>
            <person name="Kuroki Y."/>
            <person name="Toyoda A."/>
            <person name="Suzuki Y."/>
            <person name="Hashimoto A."/>
            <person name="Yamaguchi K."/>
            <person name="Sugano A."/>
            <person name="Kohara Y."/>
            <person name="Fujiyama A."/>
            <person name="Anterola A."/>
            <person name="Aoki S."/>
            <person name="Ashton N."/>
            <person name="Barbazuk W.B."/>
            <person name="Barker E."/>
            <person name="Bennetzen J."/>
            <person name="Bezanilla M."/>
            <person name="Blankenship R."/>
            <person name="Cho S.H."/>
            <person name="Dutcher S."/>
            <person name="Estelle M."/>
            <person name="Fawcett J.A."/>
            <person name="Gundlach H."/>
            <person name="Hanada K."/>
            <person name="Heyl A."/>
            <person name="Hicks K.A."/>
            <person name="Hugh J."/>
            <person name="Lohr M."/>
            <person name="Mayer K."/>
            <person name="Melkozernov A."/>
            <person name="Murata T."/>
            <person name="Nelson D."/>
            <person name="Pils B."/>
            <person name="Prigge M."/>
            <person name="Reiss B."/>
            <person name="Renner T."/>
            <person name="Rombauts S."/>
            <person name="Rushton P."/>
            <person name="Sanderfoot A."/>
            <person name="Schween G."/>
            <person name="Shiu S.-H."/>
            <person name="Stueber K."/>
            <person name="Theodoulou F.L."/>
            <person name="Tu H."/>
            <person name="Van de Peer Y."/>
            <person name="Verrier P.J."/>
            <person name="Waters E."/>
            <person name="Wood A."/>
            <person name="Yang L."/>
            <person name="Cove D."/>
            <person name="Cuming A."/>
            <person name="Hasebe M."/>
            <person name="Lucas S."/>
            <person name="Mishler D.B."/>
            <person name="Reski R."/>
            <person name="Grigoriev I."/>
            <person name="Quatrano R.S."/>
            <person name="Boore J.L."/>
        </authorList>
    </citation>
    <scope>NUCLEOTIDE SEQUENCE [LARGE SCALE GENOMIC DNA]</scope>
    <source>
        <strain evidence="2 3">cv. Gransden 2004</strain>
    </source>
</reference>